<feature type="compositionally biased region" description="Acidic residues" evidence="6">
    <location>
        <begin position="367"/>
        <end position="376"/>
    </location>
</feature>
<dbReference type="OrthoDB" id="9783139at2"/>
<dbReference type="Proteomes" id="UP000236146">
    <property type="component" value="Unassembled WGS sequence"/>
</dbReference>
<organism evidence="9 10">
    <name type="scientific">Gardnerella vaginalis</name>
    <dbReference type="NCBI Taxonomy" id="2702"/>
    <lineage>
        <taxon>Bacteria</taxon>
        <taxon>Bacillati</taxon>
        <taxon>Actinomycetota</taxon>
        <taxon>Actinomycetes</taxon>
        <taxon>Bifidobacteriales</taxon>
        <taxon>Bifidobacteriaceae</taxon>
        <taxon>Gardnerella</taxon>
    </lineage>
</organism>
<dbReference type="InterPro" id="IPR021153">
    <property type="entry name" value="HrcA_C"/>
</dbReference>
<dbReference type="Pfam" id="PF08220">
    <property type="entry name" value="HTH_DeoR"/>
    <property type="match status" value="1"/>
</dbReference>
<dbReference type="InterPro" id="IPR036388">
    <property type="entry name" value="WH-like_DNA-bd_sf"/>
</dbReference>
<evidence type="ECO:0000256" key="6">
    <source>
        <dbReference type="SAM" id="MobiDB-lite"/>
    </source>
</evidence>
<dbReference type="Gene3D" id="1.10.10.10">
    <property type="entry name" value="Winged helix-like DNA-binding domain superfamily/Winged helix DNA-binding domain"/>
    <property type="match status" value="1"/>
</dbReference>
<keyword evidence="2 5" id="KW-0805">Transcription regulation</keyword>
<gene>
    <name evidence="5" type="primary">hrcA</name>
    <name evidence="9" type="ORF">BFS05_00980</name>
</gene>
<dbReference type="NCBIfam" id="TIGR00331">
    <property type="entry name" value="hrcA"/>
    <property type="match status" value="1"/>
</dbReference>
<dbReference type="Gene3D" id="3.30.390.60">
    <property type="entry name" value="Heat-inducible transcription repressor hrca homolog, domain 3"/>
    <property type="match status" value="1"/>
</dbReference>
<dbReference type="InterPro" id="IPR002571">
    <property type="entry name" value="HrcA"/>
</dbReference>
<comment type="caution">
    <text evidence="9">The sequence shown here is derived from an EMBL/GenBank/DDBJ whole genome shotgun (WGS) entry which is preliminary data.</text>
</comment>
<protein>
    <recommendedName>
        <fullName evidence="5">Heat-inducible transcription repressor HrcA</fullName>
    </recommendedName>
</protein>
<evidence type="ECO:0000313" key="9">
    <source>
        <dbReference type="EMBL" id="PNS43826.1"/>
    </source>
</evidence>
<dbReference type="Gene3D" id="3.30.450.40">
    <property type="match status" value="1"/>
</dbReference>
<feature type="domain" description="HTH deoR-type" evidence="8">
    <location>
        <begin position="33"/>
        <end position="61"/>
    </location>
</feature>
<feature type="region of interest" description="Disordered" evidence="6">
    <location>
        <begin position="367"/>
        <end position="395"/>
    </location>
</feature>
<comment type="similarity">
    <text evidence="5">Belongs to the HrcA family.</text>
</comment>
<dbReference type="HAMAP" id="MF_00081">
    <property type="entry name" value="HrcA"/>
    <property type="match status" value="1"/>
</dbReference>
<sequence length="434" mass="47365">MQPRRMMVLRAVVEDYIRSQEPVGSASITKNHHLGVSSATIRNDMSALEEDGYLVQPHTSAGRIPTEKGYRYFVDGLASVIPLSEAQRRAIRNFLSGSVSLQDTLQRSARLLATITGQIALVASPALSRSRVRHIELVQVSSNTLLAVVITDTGSVAQHMLPIGNISIKDLSGLTANINKKCADTPFDCAASYVRDLSIHTDDSNMRMVIKSLANALDDMYKGEHTHDLYIAGASQLAHRNNANDFAELFDALEEQAVIMRLMTSLSEEASDCANGVSVAIGSETHTPELFNASVVTSGYGYNSYGYNSSISESAIIGSSLNNRRNMNIDVSLIENSNECKNKNFSHLDDDDSCISNEYGDYEECEEDNLSEDDFSENNLSENNKTSSDIEPSHTNTPVAFIGSIGPQHMDYVATMSAVKAVAKYLNTFIAHNS</sequence>
<feature type="compositionally biased region" description="Polar residues" evidence="6">
    <location>
        <begin position="377"/>
        <end position="395"/>
    </location>
</feature>
<dbReference type="GO" id="GO:0003677">
    <property type="term" value="F:DNA binding"/>
    <property type="evidence" value="ECO:0007669"/>
    <property type="project" value="InterPro"/>
</dbReference>
<accession>A0A2K1SWF8</accession>
<evidence type="ECO:0000259" key="8">
    <source>
        <dbReference type="Pfam" id="PF08220"/>
    </source>
</evidence>
<keyword evidence="4 5" id="KW-0804">Transcription</keyword>
<dbReference type="PANTHER" id="PTHR34824">
    <property type="entry name" value="HEAT-INDUCIBLE TRANSCRIPTION REPRESSOR HRCA"/>
    <property type="match status" value="1"/>
</dbReference>
<dbReference type="PANTHER" id="PTHR34824:SF1">
    <property type="entry name" value="HEAT-INDUCIBLE TRANSCRIPTION REPRESSOR HRCA"/>
    <property type="match status" value="1"/>
</dbReference>
<feature type="domain" description="Heat-inducible transcription repressor HrcA C-terminal" evidence="7">
    <location>
        <begin position="102"/>
        <end position="304"/>
    </location>
</feature>
<evidence type="ECO:0000256" key="1">
    <source>
        <dbReference type="ARBA" id="ARBA00022491"/>
    </source>
</evidence>
<dbReference type="InterPro" id="IPR036390">
    <property type="entry name" value="WH_DNA-bd_sf"/>
</dbReference>
<evidence type="ECO:0000259" key="7">
    <source>
        <dbReference type="Pfam" id="PF01628"/>
    </source>
</evidence>
<evidence type="ECO:0000256" key="4">
    <source>
        <dbReference type="ARBA" id="ARBA00023163"/>
    </source>
</evidence>
<keyword evidence="3 5" id="KW-0346">Stress response</keyword>
<dbReference type="AlphaFoldDB" id="A0A2K1SWF8"/>
<dbReference type="GO" id="GO:0003700">
    <property type="term" value="F:DNA-binding transcription factor activity"/>
    <property type="evidence" value="ECO:0007669"/>
    <property type="project" value="InterPro"/>
</dbReference>
<evidence type="ECO:0000256" key="2">
    <source>
        <dbReference type="ARBA" id="ARBA00023015"/>
    </source>
</evidence>
<dbReference type="SUPFAM" id="SSF55781">
    <property type="entry name" value="GAF domain-like"/>
    <property type="match status" value="1"/>
</dbReference>
<evidence type="ECO:0000256" key="5">
    <source>
        <dbReference type="HAMAP-Rule" id="MF_00081"/>
    </source>
</evidence>
<proteinExistence type="inferred from homology"/>
<dbReference type="InterPro" id="IPR023120">
    <property type="entry name" value="WHTH_transcript_rep_HrcA_IDD"/>
</dbReference>
<dbReference type="SUPFAM" id="SSF46785">
    <property type="entry name" value="Winged helix' DNA-binding domain"/>
    <property type="match status" value="1"/>
</dbReference>
<evidence type="ECO:0000256" key="3">
    <source>
        <dbReference type="ARBA" id="ARBA00023016"/>
    </source>
</evidence>
<name>A0A2K1SWF8_GARVA</name>
<dbReference type="InterPro" id="IPR029016">
    <property type="entry name" value="GAF-like_dom_sf"/>
</dbReference>
<reference evidence="9 10" key="1">
    <citation type="submission" date="2016-10" db="EMBL/GenBank/DDBJ databases">
        <authorList>
            <person name="Varghese N."/>
        </authorList>
    </citation>
    <scope>NUCLEOTIDE SEQUENCE [LARGE SCALE GENOMIC DNA]</scope>
    <source>
        <strain evidence="9 10">KA00225</strain>
    </source>
</reference>
<evidence type="ECO:0000313" key="10">
    <source>
        <dbReference type="Proteomes" id="UP000236146"/>
    </source>
</evidence>
<dbReference type="EMBL" id="MNLH01000001">
    <property type="protein sequence ID" value="PNS43826.1"/>
    <property type="molecule type" value="Genomic_DNA"/>
</dbReference>
<dbReference type="GO" id="GO:0045892">
    <property type="term" value="P:negative regulation of DNA-templated transcription"/>
    <property type="evidence" value="ECO:0007669"/>
    <property type="project" value="UniProtKB-UniRule"/>
</dbReference>
<dbReference type="InterPro" id="IPR001034">
    <property type="entry name" value="DeoR_HTH"/>
</dbReference>
<comment type="function">
    <text evidence="5">Negative regulator of class I heat shock genes (grpE-dnaK-dnaJ and groELS operons). Prevents heat-shock induction of these operons.</text>
</comment>
<dbReference type="Pfam" id="PF01628">
    <property type="entry name" value="HrcA"/>
    <property type="match status" value="1"/>
</dbReference>
<keyword evidence="1 5" id="KW-0678">Repressor</keyword>